<dbReference type="SMART" id="SM00343">
    <property type="entry name" value="ZnF_C2HC"/>
    <property type="match status" value="2"/>
</dbReference>
<keyword evidence="5" id="KW-1185">Reference proteome</keyword>
<feature type="region of interest" description="Disordered" evidence="2">
    <location>
        <begin position="458"/>
        <end position="479"/>
    </location>
</feature>
<name>A0A5N4B575_PHOPY</name>
<dbReference type="Gene3D" id="4.10.60.10">
    <property type="entry name" value="Zinc finger, CCHC-type"/>
    <property type="match status" value="1"/>
</dbReference>
<dbReference type="PANTHER" id="PTHR33198">
    <property type="entry name" value="ANK_REP_REGION DOMAIN-CONTAINING PROTEIN-RELATED"/>
    <property type="match status" value="1"/>
</dbReference>
<gene>
    <name evidence="4" type="ORF">PPYR_01658</name>
</gene>
<protein>
    <recommendedName>
        <fullName evidence="3">CCHC-type domain-containing protein</fullName>
    </recommendedName>
</protein>
<organism evidence="4 5">
    <name type="scientific">Photinus pyralis</name>
    <name type="common">Common eastern firefly</name>
    <name type="synonym">Lampyris pyralis</name>
    <dbReference type="NCBI Taxonomy" id="7054"/>
    <lineage>
        <taxon>Eukaryota</taxon>
        <taxon>Metazoa</taxon>
        <taxon>Ecdysozoa</taxon>
        <taxon>Arthropoda</taxon>
        <taxon>Hexapoda</taxon>
        <taxon>Insecta</taxon>
        <taxon>Pterygota</taxon>
        <taxon>Neoptera</taxon>
        <taxon>Endopterygota</taxon>
        <taxon>Coleoptera</taxon>
        <taxon>Polyphaga</taxon>
        <taxon>Elateriformia</taxon>
        <taxon>Elateroidea</taxon>
        <taxon>Lampyridae</taxon>
        <taxon>Lampyrinae</taxon>
        <taxon>Photinus</taxon>
    </lineage>
</organism>
<evidence type="ECO:0000256" key="2">
    <source>
        <dbReference type="SAM" id="MobiDB-lite"/>
    </source>
</evidence>
<dbReference type="EMBL" id="VVIM01000001">
    <property type="protein sequence ID" value="KAB0804688.1"/>
    <property type="molecule type" value="Genomic_DNA"/>
</dbReference>
<sequence length="525" mass="59010">MTNDNATHNDPSHKDINAEHFARQQQILTQLLELQRQQMTLSAATTNNAATVAVPNPSVPPPPTFSYKAEEWAEWKCSFYRYKRTVLVSCSSEQTVDYFIGHLGTKAEKILKSFHLSTEDQKNFAIVLERFDAYFGERKNLVYERVKFLQRVQGSDEPCDIFISDLTAMAQTCEWAQLEGEMIKLRIIAGLADSRLSIQLQTRPDDNVDEVIKRVRLAESLRKQQAVIRASAPAPANAPTQSVTEPEEVSAIYHSRGAIPKQKPHMQRPNPHVRTADYKNDTKSCRKCGLIPRHAFASCPSRNDTCKKCGKIGHWSTRCLSKVEKAKYAADFNIRHRARSVSPLGIGKQVWITNAKKYGVVVNKGPEPRTYIIAADNNVYRRNRSHLIGVTNIPIQQQEDLDIDLPEDSQQISREEGKEMKDDNRGRENATIVETEAGEGSQAEENGRDQQRTIVAETEESARQKENEATAPSPTENATAVGGKIEANTRAHQEKSNAHHQYVTRSGRLVKPPRNICNCTSGCNH</sequence>
<dbReference type="AlphaFoldDB" id="A0A5N4B575"/>
<dbReference type="PROSITE" id="PS50158">
    <property type="entry name" value="ZF_CCHC"/>
    <property type="match status" value="1"/>
</dbReference>
<reference evidence="4 5" key="1">
    <citation type="journal article" date="2018" name="Elife">
        <title>Firefly genomes illuminate parallel origins of bioluminescence in beetles.</title>
        <authorList>
            <person name="Fallon T.R."/>
            <person name="Lower S.E."/>
            <person name="Chang C.H."/>
            <person name="Bessho-Uehara M."/>
            <person name="Martin G.J."/>
            <person name="Bewick A.J."/>
            <person name="Behringer M."/>
            <person name="Debat H.J."/>
            <person name="Wong I."/>
            <person name="Day J.C."/>
            <person name="Suvorov A."/>
            <person name="Silva C.J."/>
            <person name="Stanger-Hall K.F."/>
            <person name="Hall D.W."/>
            <person name="Schmitz R.J."/>
            <person name="Nelson D.R."/>
            <person name="Lewis S.M."/>
            <person name="Shigenobu S."/>
            <person name="Bybee S.M."/>
            <person name="Larracuente A.M."/>
            <person name="Oba Y."/>
            <person name="Weng J.K."/>
        </authorList>
    </citation>
    <scope>NUCLEOTIDE SEQUENCE [LARGE SCALE GENOMIC DNA]</scope>
    <source>
        <strain evidence="4">1611_PpyrPB1</strain>
        <tissue evidence="4">Whole body</tissue>
    </source>
</reference>
<evidence type="ECO:0000256" key="1">
    <source>
        <dbReference type="PROSITE-ProRule" id="PRU00047"/>
    </source>
</evidence>
<keyword evidence="1" id="KW-0862">Zinc</keyword>
<keyword evidence="1" id="KW-0479">Metal-binding</keyword>
<proteinExistence type="predicted"/>
<dbReference type="Proteomes" id="UP000327044">
    <property type="component" value="Unassembled WGS sequence"/>
</dbReference>
<feature type="domain" description="CCHC-type" evidence="3">
    <location>
        <begin position="306"/>
        <end position="319"/>
    </location>
</feature>
<dbReference type="InterPro" id="IPR001878">
    <property type="entry name" value="Znf_CCHC"/>
</dbReference>
<evidence type="ECO:0000313" key="5">
    <source>
        <dbReference type="Proteomes" id="UP000327044"/>
    </source>
</evidence>
<dbReference type="GO" id="GO:0003676">
    <property type="term" value="F:nucleic acid binding"/>
    <property type="evidence" value="ECO:0007669"/>
    <property type="project" value="InterPro"/>
</dbReference>
<comment type="caution">
    <text evidence="4">The sequence shown here is derived from an EMBL/GenBank/DDBJ whole genome shotgun (WGS) entry which is preliminary data.</text>
</comment>
<dbReference type="GO" id="GO:0008270">
    <property type="term" value="F:zinc ion binding"/>
    <property type="evidence" value="ECO:0007669"/>
    <property type="project" value="UniProtKB-KW"/>
</dbReference>
<accession>A0A5N4B575</accession>
<keyword evidence="1" id="KW-0863">Zinc-finger</keyword>
<dbReference type="PANTHER" id="PTHR33198:SF20">
    <property type="entry name" value="RETROTRANSPOSON GAG DOMAIN-CONTAINING PROTEIN"/>
    <property type="match status" value="1"/>
</dbReference>
<evidence type="ECO:0000259" key="3">
    <source>
        <dbReference type="PROSITE" id="PS50158"/>
    </source>
</evidence>
<dbReference type="InParanoid" id="A0A5N4B575"/>
<evidence type="ECO:0000313" key="4">
    <source>
        <dbReference type="EMBL" id="KAB0804688.1"/>
    </source>
</evidence>